<dbReference type="EMBL" id="JACRSZ010000003">
    <property type="protein sequence ID" value="MBC8572426.1"/>
    <property type="molecule type" value="Genomic_DNA"/>
</dbReference>
<evidence type="ECO:0000259" key="7">
    <source>
        <dbReference type="PROSITE" id="PS50943"/>
    </source>
</evidence>
<keyword evidence="3" id="KW-0805">Transcription regulation</keyword>
<accession>A0ABR7N7Q7</accession>
<gene>
    <name evidence="8" type="primary">sigK</name>
    <name evidence="8" type="ORF">H8716_04895</name>
</gene>
<keyword evidence="6" id="KW-0804">Transcription</keyword>
<evidence type="ECO:0000256" key="1">
    <source>
        <dbReference type="ARBA" id="ARBA00007788"/>
    </source>
</evidence>
<dbReference type="InterPro" id="IPR013325">
    <property type="entry name" value="RNA_pol_sigma_r2"/>
</dbReference>
<evidence type="ECO:0000256" key="2">
    <source>
        <dbReference type="ARBA" id="ARBA00022969"/>
    </source>
</evidence>
<dbReference type="InterPro" id="IPR014284">
    <property type="entry name" value="RNA_pol_sigma-70_dom"/>
</dbReference>
<proteinExistence type="inferred from homology"/>
<keyword evidence="4" id="KW-0731">Sigma factor</keyword>
<comment type="caution">
    <text evidence="8">The sequence shown here is derived from an EMBL/GenBank/DDBJ whole genome shotgun (WGS) entry which is preliminary data.</text>
</comment>
<dbReference type="Gene3D" id="1.20.120.1810">
    <property type="match status" value="1"/>
</dbReference>
<dbReference type="InterPro" id="IPR000943">
    <property type="entry name" value="RNA_pol_sigma70"/>
</dbReference>
<keyword evidence="2" id="KW-0749">Sporulation</keyword>
<feature type="domain" description="HTH cro/C1-type" evidence="7">
    <location>
        <begin position="171"/>
        <end position="195"/>
    </location>
</feature>
<evidence type="ECO:0000256" key="4">
    <source>
        <dbReference type="ARBA" id="ARBA00023082"/>
    </source>
</evidence>
<dbReference type="PANTHER" id="PTHR30376">
    <property type="entry name" value="SIGMA FACTOR RPOH HEAT SHOCK RELATED"/>
    <property type="match status" value="1"/>
</dbReference>
<organism evidence="8 9">
    <name type="scientific">Jingyaoa shaoxingensis</name>
    <dbReference type="NCBI Taxonomy" id="2763671"/>
    <lineage>
        <taxon>Bacteria</taxon>
        <taxon>Bacillati</taxon>
        <taxon>Bacillota</taxon>
        <taxon>Clostridia</taxon>
        <taxon>Lachnospirales</taxon>
        <taxon>Lachnospiraceae</taxon>
        <taxon>Jingyaoa</taxon>
    </lineage>
</organism>
<sequence length="212" mass="24633">MKSFPKPLTAEEEAYYLSRFREGDMDAKRILIERNLRLVAHVARKYVNQGEETEDLIAVGTVGLIKAVVTFNHQKNSKLATYAARCVENELLMLFRNRRKVNRDVSIYDPIGTDKEGNEINLLDILESESVDVIEQIQVRENTRKLEKFLHSELTMRERQILQMRYGLGREKEMTQREIAGVLGISRSYVSRIEKTAIEKLREKFQEEINGA</sequence>
<dbReference type="InterPro" id="IPR036388">
    <property type="entry name" value="WH-like_DNA-bd_sf"/>
</dbReference>
<keyword evidence="5" id="KW-0238">DNA-binding</keyword>
<dbReference type="NCBIfam" id="TIGR02937">
    <property type="entry name" value="sigma70-ECF"/>
    <property type="match status" value="1"/>
</dbReference>
<dbReference type="InterPro" id="IPR001387">
    <property type="entry name" value="Cro/C1-type_HTH"/>
</dbReference>
<keyword evidence="9" id="KW-1185">Reference proteome</keyword>
<dbReference type="PROSITE" id="PS50943">
    <property type="entry name" value="HTH_CROC1"/>
    <property type="match status" value="1"/>
</dbReference>
<dbReference type="PROSITE" id="PS00716">
    <property type="entry name" value="SIGMA70_2"/>
    <property type="match status" value="1"/>
</dbReference>
<dbReference type="PRINTS" id="PR00046">
    <property type="entry name" value="SIGMA70FCT"/>
</dbReference>
<dbReference type="Gene3D" id="1.10.10.10">
    <property type="entry name" value="Winged helix-like DNA-binding domain superfamily/Winged helix DNA-binding domain"/>
    <property type="match status" value="1"/>
</dbReference>
<dbReference type="InterPro" id="IPR007630">
    <property type="entry name" value="RNA_pol_sigma70_r4"/>
</dbReference>
<evidence type="ECO:0000256" key="3">
    <source>
        <dbReference type="ARBA" id="ARBA00023015"/>
    </source>
</evidence>
<dbReference type="InterPro" id="IPR007627">
    <property type="entry name" value="RNA_pol_sigma70_r2"/>
</dbReference>
<evidence type="ECO:0000313" key="8">
    <source>
        <dbReference type="EMBL" id="MBC8572426.1"/>
    </source>
</evidence>
<name>A0ABR7N7Q7_9FIRM</name>
<reference evidence="8 9" key="1">
    <citation type="submission" date="2020-08" db="EMBL/GenBank/DDBJ databases">
        <title>Genome public.</title>
        <authorList>
            <person name="Liu C."/>
            <person name="Sun Q."/>
        </authorList>
    </citation>
    <scope>NUCLEOTIDE SEQUENCE [LARGE SCALE GENOMIC DNA]</scope>
    <source>
        <strain evidence="8 9">NSJ-46</strain>
    </source>
</reference>
<dbReference type="Pfam" id="PF04545">
    <property type="entry name" value="Sigma70_r4"/>
    <property type="match status" value="1"/>
</dbReference>
<dbReference type="InterPro" id="IPR013324">
    <property type="entry name" value="RNA_pol_sigma_r3/r4-like"/>
</dbReference>
<dbReference type="SUPFAM" id="SSF88946">
    <property type="entry name" value="Sigma2 domain of RNA polymerase sigma factors"/>
    <property type="match status" value="1"/>
</dbReference>
<protein>
    <submittedName>
        <fullName evidence="8">RNA polymerase sporulation sigma factor SigK</fullName>
    </submittedName>
</protein>
<dbReference type="CDD" id="cd06171">
    <property type="entry name" value="Sigma70_r4"/>
    <property type="match status" value="1"/>
</dbReference>
<dbReference type="PANTHER" id="PTHR30376:SF3">
    <property type="entry name" value="RNA POLYMERASE SIGMA FACTOR RPOH"/>
    <property type="match status" value="1"/>
</dbReference>
<evidence type="ECO:0000313" key="9">
    <source>
        <dbReference type="Proteomes" id="UP000657421"/>
    </source>
</evidence>
<dbReference type="PIRSF" id="PIRSF000770">
    <property type="entry name" value="RNA_pol_sigma-SigE/K"/>
    <property type="match status" value="1"/>
</dbReference>
<dbReference type="SUPFAM" id="SSF88659">
    <property type="entry name" value="Sigma3 and sigma4 domains of RNA polymerase sigma factors"/>
    <property type="match status" value="1"/>
</dbReference>
<comment type="similarity">
    <text evidence="1">Belongs to the sigma-70 factor family.</text>
</comment>
<dbReference type="InterPro" id="IPR050813">
    <property type="entry name" value="Sigma-70_Factor"/>
</dbReference>
<evidence type="ECO:0000256" key="6">
    <source>
        <dbReference type="ARBA" id="ARBA00023163"/>
    </source>
</evidence>
<dbReference type="NCBIfam" id="NF004471">
    <property type="entry name" value="PRK05803.1"/>
    <property type="match status" value="1"/>
</dbReference>
<dbReference type="Proteomes" id="UP000657421">
    <property type="component" value="Unassembled WGS sequence"/>
</dbReference>
<dbReference type="Pfam" id="PF04542">
    <property type="entry name" value="Sigma70_r2"/>
    <property type="match status" value="1"/>
</dbReference>
<dbReference type="RefSeq" id="WP_249307404.1">
    <property type="nucleotide sequence ID" value="NZ_JACRSZ010000003.1"/>
</dbReference>
<evidence type="ECO:0000256" key="5">
    <source>
        <dbReference type="ARBA" id="ARBA00023125"/>
    </source>
</evidence>